<proteinExistence type="predicted"/>
<evidence type="ECO:0000313" key="1">
    <source>
        <dbReference type="EMBL" id="AFL50389.1"/>
    </source>
</evidence>
<name>I3X3E3_SINF2</name>
<dbReference type="EMBL" id="CP003563">
    <property type="protein sequence ID" value="AFL50399.1"/>
    <property type="molecule type" value="Genomic_DNA"/>
</dbReference>
<dbReference type="KEGG" id="sfd:USDA257_c18020"/>
<evidence type="ECO:0000313" key="3">
    <source>
        <dbReference type="Proteomes" id="UP000006180"/>
    </source>
</evidence>
<dbReference type="STRING" id="1185652.USDA257_c18020"/>
<protein>
    <submittedName>
        <fullName evidence="2">Uncharacterized protein</fullName>
    </submittedName>
</protein>
<sequence>MQFDVLGTQPIGQHLSKPSVLLVKRDLSNRVDNRFRAHR</sequence>
<dbReference type="EMBL" id="CP003563">
    <property type="protein sequence ID" value="AFL50389.1"/>
    <property type="molecule type" value="Genomic_DNA"/>
</dbReference>
<dbReference type="KEGG" id="sfd:USDA257_c18120"/>
<accession>I3X3E3</accession>
<dbReference type="Proteomes" id="UP000006180">
    <property type="component" value="Chromosome"/>
</dbReference>
<reference evidence="2 3" key="1">
    <citation type="journal article" date="2012" name="J. Bacteriol.">
        <title>Complete genome sequence of the broad-host-range strain Sinorhizobium fredii USDA257.</title>
        <authorList>
            <person name="Schuldes J."/>
            <person name="Rodriguez Orbegoso M."/>
            <person name="Schmeisser C."/>
            <person name="Krishnan H.B."/>
            <person name="Daniel R."/>
            <person name="Streit W.R."/>
        </authorList>
    </citation>
    <scope>NUCLEOTIDE SEQUENCE [LARGE SCALE GENOMIC DNA]</scope>
    <source>
        <strain evidence="2 3">USDA 257</strain>
    </source>
</reference>
<evidence type="ECO:0000313" key="2">
    <source>
        <dbReference type="EMBL" id="AFL50399.1"/>
    </source>
</evidence>
<dbReference type="AlphaFoldDB" id="I3X3E3"/>
<organism evidence="2 3">
    <name type="scientific">Sinorhizobium fredii (strain USDA 257)</name>
    <dbReference type="NCBI Taxonomy" id="1185652"/>
    <lineage>
        <taxon>Bacteria</taxon>
        <taxon>Pseudomonadati</taxon>
        <taxon>Pseudomonadota</taxon>
        <taxon>Alphaproteobacteria</taxon>
        <taxon>Hyphomicrobiales</taxon>
        <taxon>Rhizobiaceae</taxon>
        <taxon>Sinorhizobium/Ensifer group</taxon>
        <taxon>Sinorhizobium</taxon>
    </lineage>
</organism>
<gene>
    <name evidence="1" type="ORF">USDA257_c18020</name>
    <name evidence="2" type="ORF">USDA257_c18120</name>
</gene>
<dbReference type="HOGENOM" id="CLU_3317046_0_0_5"/>